<proteinExistence type="predicted"/>
<dbReference type="Gene3D" id="2.60.40.1120">
    <property type="entry name" value="Carboxypeptidase-like, regulatory domain"/>
    <property type="match status" value="1"/>
</dbReference>
<reference evidence="1" key="1">
    <citation type="submission" date="2018-05" db="EMBL/GenBank/DDBJ databases">
        <authorList>
            <person name="Lanie J.A."/>
            <person name="Ng W.-L."/>
            <person name="Kazmierczak K.M."/>
            <person name="Andrzejewski T.M."/>
            <person name="Davidsen T.M."/>
            <person name="Wayne K.J."/>
            <person name="Tettelin H."/>
            <person name="Glass J.I."/>
            <person name="Rusch D."/>
            <person name="Podicherti R."/>
            <person name="Tsui H.-C.T."/>
            <person name="Winkler M.E."/>
        </authorList>
    </citation>
    <scope>NUCLEOTIDE SEQUENCE</scope>
</reference>
<dbReference type="AlphaFoldDB" id="A0A382VHJ7"/>
<evidence type="ECO:0008006" key="2">
    <source>
        <dbReference type="Google" id="ProtNLM"/>
    </source>
</evidence>
<organism evidence="1">
    <name type="scientific">marine metagenome</name>
    <dbReference type="NCBI Taxonomy" id="408172"/>
    <lineage>
        <taxon>unclassified sequences</taxon>
        <taxon>metagenomes</taxon>
        <taxon>ecological metagenomes</taxon>
    </lineage>
</organism>
<name>A0A382VHJ7_9ZZZZ</name>
<evidence type="ECO:0000313" key="1">
    <source>
        <dbReference type="EMBL" id="SVD45957.1"/>
    </source>
</evidence>
<sequence length="121" mass="12924">MRSHLPKLLLIGVLIGCNDSTGPVMCTRELRYGIEMLVVDADSGVPSASGATMTLREGTYVESTIGREDGSLLVGAPERAGTYTVTVARSGFHTWVQTDVVVTADECHVQTVSLRAQLESI</sequence>
<dbReference type="EMBL" id="UINC01152017">
    <property type="protein sequence ID" value="SVD45957.1"/>
    <property type="molecule type" value="Genomic_DNA"/>
</dbReference>
<gene>
    <name evidence="1" type="ORF">METZ01_LOCUS398811</name>
</gene>
<accession>A0A382VHJ7</accession>
<protein>
    <recommendedName>
        <fullName evidence="2">Carboxypeptidase regulatory-like domain-containing protein</fullName>
    </recommendedName>
</protein>